<dbReference type="EC" id="2.4.1.15" evidence="1"/>
<dbReference type="EMBL" id="LR134156">
    <property type="protein sequence ID" value="VEA76548.1"/>
    <property type="molecule type" value="Genomic_DNA"/>
</dbReference>
<evidence type="ECO:0000313" key="2">
    <source>
        <dbReference type="Proteomes" id="UP000275676"/>
    </source>
</evidence>
<protein>
    <submittedName>
        <fullName evidence="1">Trehalose-6-phosphate synthase</fullName>
        <ecNumber evidence="1">2.4.1.15</ecNumber>
    </submittedName>
</protein>
<keyword evidence="1" id="KW-0328">Glycosyltransferase</keyword>
<reference evidence="1 2" key="1">
    <citation type="submission" date="2018-12" db="EMBL/GenBank/DDBJ databases">
        <authorList>
            <consortium name="Pathogen Informatics"/>
        </authorList>
    </citation>
    <scope>NUCLEOTIDE SEQUENCE [LARGE SCALE GENOMIC DNA]</scope>
    <source>
        <strain evidence="1 2">NCTC10047</strain>
    </source>
</reference>
<sequence length="128" mass="14946">MASRHIAWGKDFQTEVYPIGIEPDEIALQAAGPLPPKLAQLKAELKNVKIFFPLSDWIIRKGCRNAFWRMKRYWKTIRSTGEKFVTPKSRLHHAAKYRHIRIFATSLRRKQAVLMGNMDNWAGRRSII</sequence>
<proteinExistence type="predicted"/>
<gene>
    <name evidence="1" type="primary">otsA_2</name>
    <name evidence="1" type="ORF">NCTC10047_02438</name>
</gene>
<dbReference type="GO" id="GO:0003825">
    <property type="term" value="F:alpha,alpha-trehalose-phosphate synthase (UDP-forming) activity"/>
    <property type="evidence" value="ECO:0007669"/>
    <property type="project" value="UniProtKB-EC"/>
</dbReference>
<accession>A0A447R2X8</accession>
<keyword evidence="1" id="KW-0808">Transferase</keyword>
<organism evidence="1 2">
    <name type="scientific">Salmonella enterica subsp. arizonae</name>
    <dbReference type="NCBI Taxonomy" id="59203"/>
    <lineage>
        <taxon>Bacteria</taxon>
        <taxon>Pseudomonadati</taxon>
        <taxon>Pseudomonadota</taxon>
        <taxon>Gammaproteobacteria</taxon>
        <taxon>Enterobacterales</taxon>
        <taxon>Enterobacteriaceae</taxon>
        <taxon>Salmonella</taxon>
    </lineage>
</organism>
<dbReference type="AlphaFoldDB" id="A0A447R2X8"/>
<name>A0A447R2X8_SALER</name>
<evidence type="ECO:0000313" key="1">
    <source>
        <dbReference type="EMBL" id="VEA76548.1"/>
    </source>
</evidence>
<dbReference type="Proteomes" id="UP000275676">
    <property type="component" value="Chromosome"/>
</dbReference>